<evidence type="ECO:0000256" key="1">
    <source>
        <dbReference type="SAM" id="MobiDB-lite"/>
    </source>
</evidence>
<name>A0A3Q7I591_SOLLC</name>
<evidence type="ECO:0008006" key="4">
    <source>
        <dbReference type="Google" id="ProtNLM"/>
    </source>
</evidence>
<organism evidence="2">
    <name type="scientific">Solanum lycopersicum</name>
    <name type="common">Tomato</name>
    <name type="synonym">Lycopersicon esculentum</name>
    <dbReference type="NCBI Taxonomy" id="4081"/>
    <lineage>
        <taxon>Eukaryota</taxon>
        <taxon>Viridiplantae</taxon>
        <taxon>Streptophyta</taxon>
        <taxon>Embryophyta</taxon>
        <taxon>Tracheophyta</taxon>
        <taxon>Spermatophyta</taxon>
        <taxon>Magnoliopsida</taxon>
        <taxon>eudicotyledons</taxon>
        <taxon>Gunneridae</taxon>
        <taxon>Pentapetalae</taxon>
        <taxon>asterids</taxon>
        <taxon>lamiids</taxon>
        <taxon>Solanales</taxon>
        <taxon>Solanaceae</taxon>
        <taxon>Solanoideae</taxon>
        <taxon>Solaneae</taxon>
        <taxon>Solanum</taxon>
        <taxon>Solanum subgen. Lycopersicon</taxon>
    </lineage>
</organism>
<sequence>MREPVPSPSMPKSVASCDAPHAPRRTTRSLHTPAYLQDDKYNLTNLHSSTSVASSSHRQQHSLASLTTNHDIYVDDVILTGTDLEEIESLMSFLHDQFKIKDLGKLLISWGWRYCIGMMSFDFTKEIVSSPFDCTEKLKATDGKLLTDPTLYRKLVGKLNFLTTTKIDISYSVHYLSQFMQTPREPHLKAAYHVLKYLKQYPSLGIFISNTPAFTKSKKQYTISLSSAEAEYRAVRQVAGELSLNSHSMKQHSFPILRKYDKDKCGRVSGDKDKIFFTQQQNMKDYLKDKE</sequence>
<dbReference type="PANTHER" id="PTHR11439">
    <property type="entry name" value="GAG-POL-RELATED RETROTRANSPOSON"/>
    <property type="match status" value="1"/>
</dbReference>
<evidence type="ECO:0000313" key="2">
    <source>
        <dbReference type="EnsemblPlants" id="Solyc07g040915.1.1"/>
    </source>
</evidence>
<proteinExistence type="predicted"/>
<protein>
    <recommendedName>
        <fullName evidence="4">Reverse transcriptase Ty1/copia-type domain-containing protein</fullName>
    </recommendedName>
</protein>
<accession>A0A3Q7I591</accession>
<dbReference type="PANTHER" id="PTHR11439:SF449">
    <property type="entry name" value="REVERSE TRANSCRIPTASE TY1_COPIA-TYPE DOMAIN-CONTAINING PROTEIN"/>
    <property type="match status" value="1"/>
</dbReference>
<dbReference type="InParanoid" id="A0A3Q7I591"/>
<dbReference type="Proteomes" id="UP000004994">
    <property type="component" value="Chromosome 7"/>
</dbReference>
<reference evidence="2" key="1">
    <citation type="journal article" date="2012" name="Nature">
        <title>The tomato genome sequence provides insights into fleshy fruit evolution.</title>
        <authorList>
            <consortium name="Tomato Genome Consortium"/>
        </authorList>
    </citation>
    <scope>NUCLEOTIDE SEQUENCE [LARGE SCALE GENOMIC DNA]</scope>
    <source>
        <strain evidence="2">cv. Heinz 1706</strain>
    </source>
</reference>
<keyword evidence="3" id="KW-1185">Reference proteome</keyword>
<dbReference type="EnsemblPlants" id="Solyc07g040915.1.1">
    <property type="protein sequence ID" value="Solyc07g040915.1.1"/>
    <property type="gene ID" value="Solyc07g040915.1"/>
</dbReference>
<dbReference type="AlphaFoldDB" id="A0A3Q7I591"/>
<evidence type="ECO:0000313" key="3">
    <source>
        <dbReference type="Proteomes" id="UP000004994"/>
    </source>
</evidence>
<dbReference type="Gramene" id="Solyc07g040915.1.1">
    <property type="protein sequence ID" value="Solyc07g040915.1.1"/>
    <property type="gene ID" value="Solyc07g040915.1"/>
</dbReference>
<feature type="region of interest" description="Disordered" evidence="1">
    <location>
        <begin position="1"/>
        <end position="31"/>
    </location>
</feature>
<dbReference type="STRING" id="4081.A0A3Q7I591"/>
<reference evidence="2" key="2">
    <citation type="submission" date="2019-01" db="UniProtKB">
        <authorList>
            <consortium name="EnsemblPlants"/>
        </authorList>
    </citation>
    <scope>IDENTIFICATION</scope>
    <source>
        <strain evidence="2">cv. Heinz 1706</strain>
    </source>
</reference>